<feature type="domain" description="Translocation and assembly module TamB C-terminal" evidence="6">
    <location>
        <begin position="1462"/>
        <end position="1819"/>
    </location>
</feature>
<evidence type="ECO:0000313" key="8">
    <source>
        <dbReference type="Proteomes" id="UP000019141"/>
    </source>
</evidence>
<evidence type="ECO:0000256" key="1">
    <source>
        <dbReference type="ARBA" id="ARBA00004167"/>
    </source>
</evidence>
<dbReference type="PANTHER" id="PTHR36985">
    <property type="entry name" value="TRANSLOCATION AND ASSEMBLY MODULE SUBUNIT TAMB"/>
    <property type="match status" value="1"/>
</dbReference>
<feature type="domain" description="Translocation and assembly module TamB C-terminal" evidence="6">
    <location>
        <begin position="1357"/>
        <end position="1450"/>
    </location>
</feature>
<dbReference type="InterPro" id="IPR008023">
    <property type="entry name" value="DUF748"/>
</dbReference>
<dbReference type="InterPro" id="IPR007452">
    <property type="entry name" value="TamB_C"/>
</dbReference>
<dbReference type="Proteomes" id="UP000019141">
    <property type="component" value="Unassembled WGS sequence"/>
</dbReference>
<dbReference type="Pfam" id="PF05359">
    <property type="entry name" value="DUF748"/>
    <property type="match status" value="1"/>
</dbReference>
<keyword evidence="8" id="KW-1185">Reference proteome</keyword>
<evidence type="ECO:0000256" key="3">
    <source>
        <dbReference type="ARBA" id="ARBA00022989"/>
    </source>
</evidence>
<feature type="region of interest" description="Disordered" evidence="5">
    <location>
        <begin position="126"/>
        <end position="148"/>
    </location>
</feature>
<accession>W4LII0</accession>
<gene>
    <name evidence="7" type="ORF">ETSY1_20875</name>
</gene>
<dbReference type="GO" id="GO:0005886">
    <property type="term" value="C:plasma membrane"/>
    <property type="evidence" value="ECO:0007669"/>
    <property type="project" value="InterPro"/>
</dbReference>
<protein>
    <recommendedName>
        <fullName evidence="6">Translocation and assembly module TamB C-terminal domain-containing protein</fullName>
    </recommendedName>
</protein>
<dbReference type="EMBL" id="AZHW01000606">
    <property type="protein sequence ID" value="ETW97903.1"/>
    <property type="molecule type" value="Genomic_DNA"/>
</dbReference>
<proteinExistence type="predicted"/>
<reference evidence="7 8" key="1">
    <citation type="journal article" date="2014" name="Nature">
        <title>An environmental bacterial taxon with a large and distinct metabolic repertoire.</title>
        <authorList>
            <person name="Wilson M.C."/>
            <person name="Mori T."/>
            <person name="Ruckert C."/>
            <person name="Uria A.R."/>
            <person name="Helf M.J."/>
            <person name="Takada K."/>
            <person name="Gernert C."/>
            <person name="Steffens U.A."/>
            <person name="Heycke N."/>
            <person name="Schmitt S."/>
            <person name="Rinke C."/>
            <person name="Helfrich E.J."/>
            <person name="Brachmann A.O."/>
            <person name="Gurgui C."/>
            <person name="Wakimoto T."/>
            <person name="Kracht M."/>
            <person name="Crusemann M."/>
            <person name="Hentschel U."/>
            <person name="Abe I."/>
            <person name="Matsunaga S."/>
            <person name="Kalinowski J."/>
            <person name="Takeyama H."/>
            <person name="Piel J."/>
        </authorList>
    </citation>
    <scope>NUCLEOTIDE SEQUENCE [LARGE SCALE GENOMIC DNA]</scope>
    <source>
        <strain evidence="8">TSY1</strain>
    </source>
</reference>
<evidence type="ECO:0000256" key="5">
    <source>
        <dbReference type="SAM" id="MobiDB-lite"/>
    </source>
</evidence>
<evidence type="ECO:0000256" key="4">
    <source>
        <dbReference type="ARBA" id="ARBA00023136"/>
    </source>
</evidence>
<evidence type="ECO:0000256" key="2">
    <source>
        <dbReference type="ARBA" id="ARBA00022692"/>
    </source>
</evidence>
<keyword evidence="2" id="KW-0812">Transmembrane</keyword>
<sequence length="1819" mass="195322">MKFIRRILYIIVPLVLLVFAFVALVLFAPAVAQPVVEPVRAWLIRMVSTQASNTLNGSLSIGSLQGSLFSDPTIRDIVIQDAQGDVVIQLEALRLRYDLTRLLQRKLLIHEIALVQPQVKVVQESDGSNNLSRLAPPSDTTQPEEASSSFVMPLDIELTSLAIENGRAELQLPALPGVQTVNNLELRLRGEVSTSSYQIELQQFTANTLPAEVNLNKLYVALEQIGSDIHIQDFQLDTDDSHITIKGTVPVGNLSEHTRPADLTISIEPFDMADAGRLLADETLTGLLQAQITAAGPPQALKFSGDIRTEGGQVALSGKLNLASDAPDYEAALDITKLNIAALIHREALESDLNLHLMVNGSGIALEELQGEAQVQIKPSTFGDIVLNPSDIHLTAQDQRIEVQQFHLDTSVAQMNVDGQLDLNGDSALRYDLEVRLADLRQLLGTDTLEGTAQLQGTASGTWPDLAASGTLNGQKLRYDANQLQDVTVSYEASQLGAKPLATAQVRLQKAQLSTLPVAQLDLQATYDQATSQLQFTTEVTQSADYDGTLGGSLTLTDTGQSIQLDTLRIRLQDRTWHAPQPLDVALVGNNVHINHVHLAHEDEFITASGRLDGANFENLRVQAGNIDLDFLRSILALPDLVSGHASLDAALSGTMENPQFKTDLQVRAPNRPSLPFEGIDVALEYGQPQLKGHIHVRQQERNIIALDLNLPAQIALNALSPDQLLVDAPVDIDLHIERPNLRALQRSLPALPPLAGTIQGNLSLNGTYAQLELNSEIDLEQLALVGTIENVNAPLRLTGTIINAESVAAMAKALADGTLSPTVRNLDLSASSITGQLPSPGQAAQPVQVTNLALRADAQLPSDITLHNLSLRAQAFDLPSTELKLAATMQDERLDVKRLAIQAAGSELSGKGYLNLQNQNVQFQLEIPRLRLSDFAPTLPANLPTDIQGTIGVTGSTQAPDVAVRLRYAGARIDADLAAELQQALPSYRAKLDIQSLDVAQFAPDLPGRINASLSLNGTGFDGTNRRASVSLDLDSQNFALAPGLTAELRAKLQGDAVQLNTLDVRSAPVTLNAGGSLSTDRQADLTYNLTLGDLTAIRQQLKLDLDAKGQLTGELSGALDALHTKGELQLTSWHYATWHGESLRANFDADNLTTRPQANLKATIANVEGPLLEPSAVEINGTYNPERGGFDIRVTEGPFQQTQITGEAALQAGQDLTLTTLNLQRGDWQWSNPQPIRVIRDAAGRIEVPNFELRNGQQAILAQATLPPQGAIAGNVRINQLHIPSNAKPFVPNASVPDGYVQLNMNLNGTMQNLGAEGVLQITGLAWQQRQLGELQAQLNMANNSLTSDVSWRDQQTDLLRLQGTVGLDAAGALDMTVQSQNFDLSRLPTYTEAVQQGAGELNIDLRVSGTTRQPEVNGQLNLANGLLQLPATGEPYQDIQTQIDFAGDRINLKTLQVGSQTGTLSLNGWLDLAGTTLKQLDFTMTADNFTAIKTQDIEALLNSKLNAKGSLEALAVNGNVEIPRAKIRVEGLLGGGPAAVKPEQLTVEGVYGTGRKVNESEDGTKAAESDADPLSFLQADVKIDMPRNIWVQAQGTAIELSGDLRVTKALQKPLIIAGDINTERGFASYLGKKFTLEEGRITFTGTEEINPVLDITANHKVSSYIVTINVTGNSKLPKINLSSAPEALEEADIVSLLVFGRTTDKLTGSEQGSLANKAQNAAVGAAAGAAASAVGQQVGLDSVEVEVGEEAKVGTGKYVTQNIFVSYERQLGKEPGNTVGVELSIDRVPILKSLKLKGSSSSTGETAVDLIWRMDY</sequence>
<dbReference type="Pfam" id="PF04357">
    <property type="entry name" value="TamB"/>
    <property type="match status" value="2"/>
</dbReference>
<dbReference type="HOGENOM" id="CLU_245080_0_0_7"/>
<dbReference type="PANTHER" id="PTHR36985:SF1">
    <property type="entry name" value="TRANSLOCATION AND ASSEMBLY MODULE SUBUNIT TAMB"/>
    <property type="match status" value="1"/>
</dbReference>
<evidence type="ECO:0000259" key="6">
    <source>
        <dbReference type="Pfam" id="PF04357"/>
    </source>
</evidence>
<name>W4LII0_ENTF1</name>
<keyword evidence="3" id="KW-1133">Transmembrane helix</keyword>
<dbReference type="GO" id="GO:0009306">
    <property type="term" value="P:protein secretion"/>
    <property type="evidence" value="ECO:0007669"/>
    <property type="project" value="InterPro"/>
</dbReference>
<organism evidence="7 8">
    <name type="scientific">Entotheonella factor</name>
    <dbReference type="NCBI Taxonomy" id="1429438"/>
    <lineage>
        <taxon>Bacteria</taxon>
        <taxon>Pseudomonadati</taxon>
        <taxon>Nitrospinota/Tectimicrobiota group</taxon>
        <taxon>Candidatus Tectimicrobiota</taxon>
        <taxon>Candidatus Entotheonellia</taxon>
        <taxon>Candidatus Entotheonellales</taxon>
        <taxon>Candidatus Entotheonellaceae</taxon>
        <taxon>Candidatus Entotheonella</taxon>
    </lineage>
</organism>
<keyword evidence="4" id="KW-0472">Membrane</keyword>
<comment type="caution">
    <text evidence="7">The sequence shown here is derived from an EMBL/GenBank/DDBJ whole genome shotgun (WGS) entry which is preliminary data.</text>
</comment>
<dbReference type="PATRIC" id="fig|1429438.4.peg.4048"/>
<evidence type="ECO:0000313" key="7">
    <source>
        <dbReference type="EMBL" id="ETW97903.1"/>
    </source>
</evidence>
<comment type="subcellular location">
    <subcellularLocation>
        <location evidence="1">Membrane</location>
        <topology evidence="1">Single-pass membrane protein</topology>
    </subcellularLocation>
</comment>